<feature type="compositionally biased region" description="Polar residues" evidence="5">
    <location>
        <begin position="194"/>
        <end position="209"/>
    </location>
</feature>
<gene>
    <name evidence="8" type="ORF">Plec18167_005163</name>
</gene>
<dbReference type="Proteomes" id="UP001583193">
    <property type="component" value="Unassembled WGS sequence"/>
</dbReference>
<evidence type="ECO:0000256" key="4">
    <source>
        <dbReference type="ARBA" id="ARBA00023242"/>
    </source>
</evidence>
<keyword evidence="2" id="KW-0238">DNA-binding</keyword>
<reference evidence="8 9" key="1">
    <citation type="journal article" date="2024" name="IMA Fungus">
        <title>IMA Genome - F19 : A genome assembly and annotation guide to empower mycologists, including annotated draft genome sequences of Ceratocystis pirilliformis, Diaporthe australafricana, Fusarium ophioides, Paecilomyces lecythidis, and Sporothrix stenoceras.</title>
        <authorList>
            <person name="Aylward J."/>
            <person name="Wilson A.M."/>
            <person name="Visagie C.M."/>
            <person name="Spraker J."/>
            <person name="Barnes I."/>
            <person name="Buitendag C."/>
            <person name="Ceriani C."/>
            <person name="Del Mar Angel L."/>
            <person name="du Plessis D."/>
            <person name="Fuchs T."/>
            <person name="Gasser K."/>
            <person name="Kramer D."/>
            <person name="Li W."/>
            <person name="Munsamy K."/>
            <person name="Piso A."/>
            <person name="Price J.L."/>
            <person name="Sonnekus B."/>
            <person name="Thomas C."/>
            <person name="van der Nest A."/>
            <person name="van Dijk A."/>
            <person name="van Heerden A."/>
            <person name="van Vuuren N."/>
            <person name="Yilmaz N."/>
            <person name="Duong T.A."/>
            <person name="van der Merwe N.A."/>
            <person name="Wingfield M.J."/>
            <person name="Wingfield B.D."/>
        </authorList>
    </citation>
    <scope>NUCLEOTIDE SEQUENCE [LARGE SCALE GENOMIC DNA]</scope>
    <source>
        <strain evidence="8 9">CMW 18167</strain>
    </source>
</reference>
<evidence type="ECO:0000256" key="3">
    <source>
        <dbReference type="ARBA" id="ARBA00023163"/>
    </source>
</evidence>
<keyword evidence="9" id="KW-1185">Reference proteome</keyword>
<feature type="domain" description="HTH myb-type" evidence="7">
    <location>
        <begin position="53"/>
        <end position="107"/>
    </location>
</feature>
<keyword evidence="4" id="KW-0539">Nucleus</keyword>
<evidence type="ECO:0000313" key="9">
    <source>
        <dbReference type="Proteomes" id="UP001583193"/>
    </source>
</evidence>
<dbReference type="InterPro" id="IPR051575">
    <property type="entry name" value="Myb-like_DNA-bd"/>
</dbReference>
<feature type="domain" description="Myb-like" evidence="6">
    <location>
        <begin position="53"/>
        <end position="103"/>
    </location>
</feature>
<feature type="region of interest" description="Disordered" evidence="5">
    <location>
        <begin position="158"/>
        <end position="209"/>
    </location>
</feature>
<feature type="compositionally biased region" description="Basic residues" evidence="5">
    <location>
        <begin position="158"/>
        <end position="171"/>
    </location>
</feature>
<feature type="domain" description="HTH myb-type" evidence="7">
    <location>
        <begin position="108"/>
        <end position="159"/>
    </location>
</feature>
<proteinExistence type="predicted"/>
<protein>
    <submittedName>
        <fullName evidence="8">Uncharacterized protein</fullName>
    </submittedName>
</protein>
<accession>A0ABR3XLX2</accession>
<dbReference type="PROSITE" id="PS50090">
    <property type="entry name" value="MYB_LIKE"/>
    <property type="match status" value="3"/>
</dbReference>
<dbReference type="InterPro" id="IPR017930">
    <property type="entry name" value="Myb_dom"/>
</dbReference>
<sequence length="373" mass="41877">MPPERRKWSQKEDDILKIAVGEDVERIDWLSVAQFLPGRNNKECRKRWYQKFDSNTNHGSWSEAEDERLRAAISQHGTKWTLVARDVATRNSEQCSKRWNDVLNPDLNRSPWTADEDQLLLSSVDTIGRNWKLISELHFPDRAALSLKNRHALLLRRQARRSLSRDTKRRSPSTGNLQDTYDPNNLTDDESEDSSSQYGGQSSALQTGMNTPGSAAFSLVPFGQAQYNTEYMATDHDLFPGPEGPQPDFVRAGSTDISAYNDMSMDAMTKAIDDAAAAQQLPQLQRPSHSDIALWEPPHTSSNVPISTPVSTSPSSKTETWEEIICLGIRCPRKELENFKLALLEAATKVPCGHDGGDEKIQIKLTVRKEANS</sequence>
<dbReference type="PANTHER" id="PTHR46621">
    <property type="entry name" value="SNRNA-ACTIVATING PROTEIN COMPLEX SUBUNIT 4"/>
    <property type="match status" value="1"/>
</dbReference>
<feature type="domain" description="HTH myb-type" evidence="7">
    <location>
        <begin position="1"/>
        <end position="48"/>
    </location>
</feature>
<dbReference type="PANTHER" id="PTHR46621:SF1">
    <property type="entry name" value="SNRNA-ACTIVATING PROTEIN COMPLEX SUBUNIT 4"/>
    <property type="match status" value="1"/>
</dbReference>
<evidence type="ECO:0000256" key="1">
    <source>
        <dbReference type="ARBA" id="ARBA00023015"/>
    </source>
</evidence>
<evidence type="ECO:0000259" key="7">
    <source>
        <dbReference type="PROSITE" id="PS51294"/>
    </source>
</evidence>
<evidence type="ECO:0000259" key="6">
    <source>
        <dbReference type="PROSITE" id="PS50090"/>
    </source>
</evidence>
<evidence type="ECO:0000313" key="8">
    <source>
        <dbReference type="EMBL" id="KAL1876755.1"/>
    </source>
</evidence>
<organism evidence="8 9">
    <name type="scientific">Paecilomyces lecythidis</name>
    <dbReference type="NCBI Taxonomy" id="3004212"/>
    <lineage>
        <taxon>Eukaryota</taxon>
        <taxon>Fungi</taxon>
        <taxon>Dikarya</taxon>
        <taxon>Ascomycota</taxon>
        <taxon>Pezizomycotina</taxon>
        <taxon>Eurotiomycetes</taxon>
        <taxon>Eurotiomycetidae</taxon>
        <taxon>Eurotiales</taxon>
        <taxon>Thermoascaceae</taxon>
        <taxon>Paecilomyces</taxon>
    </lineage>
</organism>
<dbReference type="PROSITE" id="PS51294">
    <property type="entry name" value="HTH_MYB"/>
    <property type="match status" value="3"/>
</dbReference>
<feature type="compositionally biased region" description="Polar residues" evidence="5">
    <location>
        <begin position="172"/>
        <end position="186"/>
    </location>
</feature>
<feature type="domain" description="Myb-like" evidence="6">
    <location>
        <begin position="104"/>
        <end position="155"/>
    </location>
</feature>
<keyword evidence="1" id="KW-0805">Transcription regulation</keyword>
<dbReference type="InterPro" id="IPR001005">
    <property type="entry name" value="SANT/Myb"/>
</dbReference>
<dbReference type="CDD" id="cd00167">
    <property type="entry name" value="SANT"/>
    <property type="match status" value="3"/>
</dbReference>
<dbReference type="EMBL" id="JAVDPF010000015">
    <property type="protein sequence ID" value="KAL1876755.1"/>
    <property type="molecule type" value="Genomic_DNA"/>
</dbReference>
<evidence type="ECO:0000256" key="5">
    <source>
        <dbReference type="SAM" id="MobiDB-lite"/>
    </source>
</evidence>
<dbReference type="Gene3D" id="1.10.10.60">
    <property type="entry name" value="Homeodomain-like"/>
    <property type="match status" value="3"/>
</dbReference>
<dbReference type="Pfam" id="PF13921">
    <property type="entry name" value="Myb_DNA-bind_6"/>
    <property type="match status" value="1"/>
</dbReference>
<keyword evidence="3" id="KW-0804">Transcription</keyword>
<evidence type="ECO:0000256" key="2">
    <source>
        <dbReference type="ARBA" id="ARBA00023125"/>
    </source>
</evidence>
<dbReference type="Pfam" id="PF00249">
    <property type="entry name" value="Myb_DNA-binding"/>
    <property type="match status" value="1"/>
</dbReference>
<dbReference type="SMART" id="SM00717">
    <property type="entry name" value="SANT"/>
    <property type="match status" value="3"/>
</dbReference>
<name>A0ABR3XLX2_9EURO</name>
<dbReference type="InterPro" id="IPR009057">
    <property type="entry name" value="Homeodomain-like_sf"/>
</dbReference>
<feature type="domain" description="Myb-like" evidence="6">
    <location>
        <begin position="1"/>
        <end position="52"/>
    </location>
</feature>
<comment type="caution">
    <text evidence="8">The sequence shown here is derived from an EMBL/GenBank/DDBJ whole genome shotgun (WGS) entry which is preliminary data.</text>
</comment>
<dbReference type="SUPFAM" id="SSF46689">
    <property type="entry name" value="Homeodomain-like"/>
    <property type="match status" value="2"/>
</dbReference>